<protein>
    <recommendedName>
        <fullName evidence="1">tRNA(Ile)-lysidine synthetase</fullName>
        <ecNumber evidence="1">6.3.4.19</ecNumber>
    </recommendedName>
</protein>
<comment type="catalytic activity">
    <reaction evidence="6">
        <text>cytidine(34) in tRNA(Ile2) + L-lysine + ATP = lysidine(34) in tRNA(Ile2) + AMP + diphosphate + H(+)</text>
        <dbReference type="Rhea" id="RHEA:43744"/>
        <dbReference type="Rhea" id="RHEA-COMP:10625"/>
        <dbReference type="Rhea" id="RHEA-COMP:10670"/>
        <dbReference type="ChEBI" id="CHEBI:15378"/>
        <dbReference type="ChEBI" id="CHEBI:30616"/>
        <dbReference type="ChEBI" id="CHEBI:32551"/>
        <dbReference type="ChEBI" id="CHEBI:33019"/>
        <dbReference type="ChEBI" id="CHEBI:82748"/>
        <dbReference type="ChEBI" id="CHEBI:83665"/>
        <dbReference type="ChEBI" id="CHEBI:456215"/>
        <dbReference type="EC" id="6.3.4.19"/>
    </reaction>
</comment>
<evidence type="ECO:0000256" key="5">
    <source>
        <dbReference type="ARBA" id="ARBA00022840"/>
    </source>
</evidence>
<evidence type="ECO:0000256" key="1">
    <source>
        <dbReference type="ARBA" id="ARBA00013267"/>
    </source>
</evidence>
<dbReference type="GO" id="GO:0008033">
    <property type="term" value="P:tRNA processing"/>
    <property type="evidence" value="ECO:0007669"/>
    <property type="project" value="UniProtKB-KW"/>
</dbReference>
<dbReference type="GO" id="GO:0032267">
    <property type="term" value="F:tRNA(Ile)-lysidine synthase activity"/>
    <property type="evidence" value="ECO:0007669"/>
    <property type="project" value="UniProtKB-EC"/>
</dbReference>
<dbReference type="CDD" id="cd01992">
    <property type="entry name" value="TilS_N"/>
    <property type="match status" value="1"/>
</dbReference>
<dbReference type="InterPro" id="IPR011063">
    <property type="entry name" value="TilS/TtcA_N"/>
</dbReference>
<dbReference type="EC" id="6.3.4.19" evidence="1"/>
<dbReference type="PANTHER" id="PTHR43033:SF1">
    <property type="entry name" value="TRNA(ILE)-LYSIDINE SYNTHASE-RELATED"/>
    <property type="match status" value="1"/>
</dbReference>
<feature type="domain" description="tRNA(Ile)-lysidine/2-thiocytidine synthase N-terminal" evidence="7">
    <location>
        <begin position="6"/>
        <end position="236"/>
    </location>
</feature>
<evidence type="ECO:0000256" key="3">
    <source>
        <dbReference type="ARBA" id="ARBA00022694"/>
    </source>
</evidence>
<dbReference type="PANTHER" id="PTHR43033">
    <property type="entry name" value="TRNA(ILE)-LYSIDINE SYNTHASE-RELATED"/>
    <property type="match status" value="1"/>
</dbReference>
<name>A0AAN6IEW5_9EURO</name>
<evidence type="ECO:0000256" key="6">
    <source>
        <dbReference type="ARBA" id="ARBA00048539"/>
    </source>
</evidence>
<proteinExistence type="predicted"/>
<dbReference type="InterPro" id="IPR014729">
    <property type="entry name" value="Rossmann-like_a/b/a_fold"/>
</dbReference>
<evidence type="ECO:0000259" key="7">
    <source>
        <dbReference type="Pfam" id="PF01171"/>
    </source>
</evidence>
<dbReference type="Proteomes" id="UP001203852">
    <property type="component" value="Unassembled WGS sequence"/>
</dbReference>
<dbReference type="InterPro" id="IPR012094">
    <property type="entry name" value="tRNA_Ile_lys_synt"/>
</dbReference>
<dbReference type="SUPFAM" id="SSF52402">
    <property type="entry name" value="Adenine nucleotide alpha hydrolases-like"/>
    <property type="match status" value="1"/>
</dbReference>
<comment type="caution">
    <text evidence="8">The sequence shown here is derived from an EMBL/GenBank/DDBJ whole genome shotgun (WGS) entry which is preliminary data.</text>
</comment>
<dbReference type="Gene3D" id="3.40.50.620">
    <property type="entry name" value="HUPs"/>
    <property type="match status" value="1"/>
</dbReference>
<evidence type="ECO:0000256" key="4">
    <source>
        <dbReference type="ARBA" id="ARBA00022741"/>
    </source>
</evidence>
<evidence type="ECO:0000256" key="2">
    <source>
        <dbReference type="ARBA" id="ARBA00022598"/>
    </source>
</evidence>
<gene>
    <name evidence="8" type="ORF">EDD36DRAFT_485255</name>
</gene>
<keyword evidence="5" id="KW-0067">ATP-binding</keyword>
<evidence type="ECO:0000313" key="9">
    <source>
        <dbReference type="Proteomes" id="UP001203852"/>
    </source>
</evidence>
<dbReference type="GO" id="GO:0005524">
    <property type="term" value="F:ATP binding"/>
    <property type="evidence" value="ECO:0007669"/>
    <property type="project" value="UniProtKB-KW"/>
</dbReference>
<keyword evidence="4" id="KW-0547">Nucleotide-binding</keyword>
<keyword evidence="9" id="KW-1185">Reference proteome</keyword>
<dbReference type="AlphaFoldDB" id="A0AAN6IEW5"/>
<organism evidence="8 9">
    <name type="scientific">Exophiala viscosa</name>
    <dbReference type="NCBI Taxonomy" id="2486360"/>
    <lineage>
        <taxon>Eukaryota</taxon>
        <taxon>Fungi</taxon>
        <taxon>Dikarya</taxon>
        <taxon>Ascomycota</taxon>
        <taxon>Pezizomycotina</taxon>
        <taxon>Eurotiomycetes</taxon>
        <taxon>Chaetothyriomycetidae</taxon>
        <taxon>Chaetothyriales</taxon>
        <taxon>Herpotrichiellaceae</taxon>
        <taxon>Exophiala</taxon>
    </lineage>
</organism>
<dbReference type="EMBL" id="MU404352">
    <property type="protein sequence ID" value="KAI1614918.1"/>
    <property type="molecule type" value="Genomic_DNA"/>
</dbReference>
<reference evidence="8" key="1">
    <citation type="journal article" date="2022" name="bioRxiv">
        <title>Deciphering the potential niche of two novel black yeast fungi from a biological soil crust based on their genomes, phenotypes, and melanin regulation.</title>
        <authorList>
            <consortium name="DOE Joint Genome Institute"/>
            <person name="Carr E.C."/>
            <person name="Barton Q."/>
            <person name="Grambo S."/>
            <person name="Sullivan M."/>
            <person name="Renfro C.M."/>
            <person name="Kuo A."/>
            <person name="Pangilinan J."/>
            <person name="Lipzen A."/>
            <person name="Keymanesh K."/>
            <person name="Savage E."/>
            <person name="Barry K."/>
            <person name="Grigoriev I.V."/>
            <person name="Riekhof W.R."/>
            <person name="Harris S.S."/>
        </authorList>
    </citation>
    <scope>NUCLEOTIDE SEQUENCE</scope>
    <source>
        <strain evidence="8">JF 03-4F</strain>
    </source>
</reference>
<keyword evidence="3" id="KW-0819">tRNA processing</keyword>
<sequence length="543" mass="62107">MALAWLLKQLPKLDKRLQAVEPIAFIVDHKARNGSREEAEFVSNELDKMDVKSVILSMQWSGTLDPSELSDFEFRARVSRYRLIASAAIRRKIRHLFVGHHQDDQVETVLMRLIRNSTTSTAFLGLQGMADRTTIPCCESIRGAHERPPYERFEQWHQTPDTAQLNSKMENSTLDQDHLNRGKVVTVSRPGGLQIHRPLLPFPKSRLVDICESNHIKYVKDKTNEDPTLTLRNAVRYMRAKYTLPRALMAESMLHLLQWAQTSAQDLVERGTRLLNMVDVVTFDLRSGMMTISVASEFVQACQKLQSGANALAQLTSVVSCQHRAAIPTLVSHQNLEDFLQIMQSPELRRTTIQQVLLERLQSASQDASGSVLVRLARPPMRPAEVALATQGFSPSAPRDDDLPNEDGIWSEWLLWDHRYWIRVRTKNASRLEQIAVRPFQVADEGHLRQMVKQERDELHSMLAEAAPGKLRYTLPILTFLGEISVFPTLNVLIQRPPTEKLDSTLNEHPLLEWEACYKAIDQPFINERKSTIEWRNAQIKRL</sequence>
<keyword evidence="2" id="KW-0436">Ligase</keyword>
<accession>A0AAN6IEW5</accession>
<evidence type="ECO:0000313" key="8">
    <source>
        <dbReference type="EMBL" id="KAI1614918.1"/>
    </source>
</evidence>
<dbReference type="Pfam" id="PF01171">
    <property type="entry name" value="ATP_bind_3"/>
    <property type="match status" value="1"/>
</dbReference>
<dbReference type="InterPro" id="IPR012795">
    <property type="entry name" value="tRNA_Ile_lys_synt_N"/>
</dbReference>